<dbReference type="InterPro" id="IPR043725">
    <property type="entry name" value="DUF5667"/>
</dbReference>
<dbReference type="AlphaFoldDB" id="A0A1F5MGV0"/>
<feature type="domain" description="DUF5667" evidence="1">
    <location>
        <begin position="35"/>
        <end position="134"/>
    </location>
</feature>
<dbReference type="Pfam" id="PF18915">
    <property type="entry name" value="DUF5667"/>
    <property type="match status" value="1"/>
</dbReference>
<reference evidence="2 3" key="1">
    <citation type="journal article" date="2016" name="Nat. Commun.">
        <title>Thousands of microbial genomes shed light on interconnected biogeochemical processes in an aquifer system.</title>
        <authorList>
            <person name="Anantharaman K."/>
            <person name="Brown C.T."/>
            <person name="Hug L.A."/>
            <person name="Sharon I."/>
            <person name="Castelle C.J."/>
            <person name="Probst A.J."/>
            <person name="Thomas B.C."/>
            <person name="Singh A."/>
            <person name="Wilkins M.J."/>
            <person name="Karaoz U."/>
            <person name="Brodie E.L."/>
            <person name="Williams K.H."/>
            <person name="Hubbard S.S."/>
            <person name="Banfield J.F."/>
        </authorList>
    </citation>
    <scope>NUCLEOTIDE SEQUENCE [LARGE SCALE GENOMIC DNA]</scope>
</reference>
<dbReference type="EMBL" id="MFDU01000006">
    <property type="protein sequence ID" value="OGE64601.1"/>
    <property type="molecule type" value="Genomic_DNA"/>
</dbReference>
<name>A0A1F5MGV0_9BACT</name>
<evidence type="ECO:0000313" key="3">
    <source>
        <dbReference type="Proteomes" id="UP000183317"/>
    </source>
</evidence>
<proteinExistence type="predicted"/>
<sequence length="191" mass="21720">MRISFVLVLTALILFSICGVVLASDNDIGYSKLDPSSPVYFLKVIRENIEMKTAVTQRVKWLRSLEFTTRRLREARSLIKKDTNLISPTLEKYSSHLRSLPDKNINDEEVGMRIKESLGIHLETLEQMYSQLSDKRAKMTVMATLNKIVNRADVSSDVKLSVCNLFAKEATSSALNQTEQYVLSERARTCQ</sequence>
<dbReference type="Proteomes" id="UP000183317">
    <property type="component" value="Unassembled WGS sequence"/>
</dbReference>
<protein>
    <recommendedName>
        <fullName evidence="1">DUF5667 domain-containing protein</fullName>
    </recommendedName>
</protein>
<gene>
    <name evidence="2" type="ORF">A3J13_02150</name>
</gene>
<organism evidence="2 3">
    <name type="scientific">Candidatus Daviesbacteria bacterium RIFCSPLOWO2_02_FULL_36_8</name>
    <dbReference type="NCBI Taxonomy" id="1797793"/>
    <lineage>
        <taxon>Bacteria</taxon>
        <taxon>Candidatus Daviesiibacteriota</taxon>
    </lineage>
</organism>
<evidence type="ECO:0000259" key="1">
    <source>
        <dbReference type="Pfam" id="PF18915"/>
    </source>
</evidence>
<accession>A0A1F5MGV0</accession>
<evidence type="ECO:0000313" key="2">
    <source>
        <dbReference type="EMBL" id="OGE64601.1"/>
    </source>
</evidence>
<comment type="caution">
    <text evidence="2">The sequence shown here is derived from an EMBL/GenBank/DDBJ whole genome shotgun (WGS) entry which is preliminary data.</text>
</comment>